<comment type="caution">
    <text evidence="5">The sequence shown here is derived from an EMBL/GenBank/DDBJ whole genome shotgun (WGS) entry which is preliminary data.</text>
</comment>
<evidence type="ECO:0000313" key="5">
    <source>
        <dbReference type="EMBL" id="KOO39469.1"/>
    </source>
</evidence>
<dbReference type="AlphaFoldDB" id="A0A0M0KKY2"/>
<dbReference type="GO" id="GO:0003700">
    <property type="term" value="F:DNA-binding transcription factor activity"/>
    <property type="evidence" value="ECO:0007669"/>
    <property type="project" value="TreeGrafter"/>
</dbReference>
<dbReference type="Gene3D" id="1.10.260.40">
    <property type="entry name" value="lambda repressor-like DNA-binding domains"/>
    <property type="match status" value="1"/>
</dbReference>
<keyword evidence="2" id="KW-0238">DNA-binding</keyword>
<dbReference type="PATRIC" id="fig|136160.3.peg.2794"/>
<evidence type="ECO:0000256" key="1">
    <source>
        <dbReference type="ARBA" id="ARBA00023015"/>
    </source>
</evidence>
<feature type="domain" description="HTH lacI-type" evidence="4">
    <location>
        <begin position="7"/>
        <end position="61"/>
    </location>
</feature>
<dbReference type="Gene3D" id="3.40.50.2300">
    <property type="match status" value="2"/>
</dbReference>
<dbReference type="SUPFAM" id="SSF53822">
    <property type="entry name" value="Periplasmic binding protein-like I"/>
    <property type="match status" value="1"/>
</dbReference>
<dbReference type="EMBL" id="LILD01000001">
    <property type="protein sequence ID" value="KOO39469.1"/>
    <property type="molecule type" value="Genomic_DNA"/>
</dbReference>
<evidence type="ECO:0000256" key="2">
    <source>
        <dbReference type="ARBA" id="ARBA00023125"/>
    </source>
</evidence>
<dbReference type="PRINTS" id="PR00036">
    <property type="entry name" value="HTHLACI"/>
</dbReference>
<name>A0A0M0KKY2_ALKHA</name>
<organism evidence="5">
    <name type="scientific">Halalkalibacterium halodurans</name>
    <name type="common">Bacillus halodurans</name>
    <dbReference type="NCBI Taxonomy" id="86665"/>
    <lineage>
        <taxon>Bacteria</taxon>
        <taxon>Bacillati</taxon>
        <taxon>Bacillota</taxon>
        <taxon>Bacilli</taxon>
        <taxon>Bacillales</taxon>
        <taxon>Bacillaceae</taxon>
        <taxon>Halalkalibacterium (ex Joshi et al. 2022)</taxon>
    </lineage>
</organism>
<dbReference type="PANTHER" id="PTHR30146:SF149">
    <property type="entry name" value="HTH-TYPE TRANSCRIPTIONAL REGULATOR EBGR"/>
    <property type="match status" value="1"/>
</dbReference>
<evidence type="ECO:0000259" key="4">
    <source>
        <dbReference type="PROSITE" id="PS50932"/>
    </source>
</evidence>
<protein>
    <submittedName>
        <fullName evidence="5">LacI family transcriptional regulator</fullName>
    </submittedName>
</protein>
<keyword evidence="3" id="KW-0804">Transcription</keyword>
<dbReference type="CDD" id="cd19975">
    <property type="entry name" value="PBP1_CcpA-like"/>
    <property type="match status" value="1"/>
</dbReference>
<dbReference type="InterPro" id="IPR028082">
    <property type="entry name" value="Peripla_BP_I"/>
</dbReference>
<dbReference type="InterPro" id="IPR000843">
    <property type="entry name" value="HTH_LacI"/>
</dbReference>
<dbReference type="Pfam" id="PF13377">
    <property type="entry name" value="Peripla_BP_3"/>
    <property type="match status" value="1"/>
</dbReference>
<dbReference type="GO" id="GO:0000976">
    <property type="term" value="F:transcription cis-regulatory region binding"/>
    <property type="evidence" value="ECO:0007669"/>
    <property type="project" value="TreeGrafter"/>
</dbReference>
<gene>
    <name evidence="5" type="ORF">AMD02_11885</name>
</gene>
<evidence type="ECO:0000256" key="3">
    <source>
        <dbReference type="ARBA" id="ARBA00023163"/>
    </source>
</evidence>
<dbReference type="PROSITE" id="PS50932">
    <property type="entry name" value="HTH_LACI_2"/>
    <property type="match status" value="1"/>
</dbReference>
<dbReference type="SUPFAM" id="SSF47413">
    <property type="entry name" value="lambda repressor-like DNA-binding domains"/>
    <property type="match status" value="1"/>
</dbReference>
<dbReference type="InterPro" id="IPR010982">
    <property type="entry name" value="Lambda_DNA-bd_dom_sf"/>
</dbReference>
<keyword evidence="1" id="KW-0805">Transcription regulation</keyword>
<dbReference type="InterPro" id="IPR046335">
    <property type="entry name" value="LacI/GalR-like_sensor"/>
</dbReference>
<dbReference type="CDD" id="cd01392">
    <property type="entry name" value="HTH_LacI"/>
    <property type="match status" value="1"/>
</dbReference>
<accession>A0A0M0KKY2</accession>
<dbReference type="PROSITE" id="PS00356">
    <property type="entry name" value="HTH_LACI_1"/>
    <property type="match status" value="1"/>
</dbReference>
<sequence>MRHLNRPTIKDVAREANVSIATVSRILNKGVGYSEKTKQHVLETIEKMGYHPNAVARGLINKKTDSIGVLFPNVSGLISAQILQGIEEVAQSHGISVIVCNTDSDHKKTMDYLTFLQEKQVDGLLFISQLLTKDYREFIKKMGVPIITISAFSETNDVPYVKVDDEAASYDAVRYLIEKGHTDIGMISGPPTDPLAGHPRIQGYKRALREADLPLIETKVTWHKGFYFEDGQVAFQKLLKSHPSITALFAASDELAISAVSSAYHLGIRVPHQLSVIGYDDTKLAKMSIPPLTTVSQPFEEMGAQATKKLIDSIQSREPNTSLTMPHRIAERESVKNRMAAPNGHV</sequence>
<proteinExistence type="predicted"/>
<dbReference type="PANTHER" id="PTHR30146">
    <property type="entry name" value="LACI-RELATED TRANSCRIPTIONAL REPRESSOR"/>
    <property type="match status" value="1"/>
</dbReference>
<dbReference type="Pfam" id="PF00356">
    <property type="entry name" value="LacI"/>
    <property type="match status" value="1"/>
</dbReference>
<dbReference type="SMART" id="SM00354">
    <property type="entry name" value="HTH_LACI"/>
    <property type="match status" value="1"/>
</dbReference>
<reference evidence="5" key="1">
    <citation type="submission" date="2015-08" db="EMBL/GenBank/DDBJ databases">
        <title>Complete DNA Sequence of Pseudomonas syringae pv. actinidiae, the Causal Agent of Kiwifruit Canker Disease.</title>
        <authorList>
            <person name="Rikkerink E.H.A."/>
            <person name="Fineran P.C."/>
        </authorList>
    </citation>
    <scope>NUCLEOTIDE SEQUENCE</scope>
    <source>
        <strain evidence="5">DSM 13666</strain>
    </source>
</reference>